<reference evidence="5 6" key="1">
    <citation type="submission" date="2014-12" db="EMBL/GenBank/DDBJ databases">
        <title>Draft genome sequence of Cohnella kolymensis strain B-2846.</title>
        <authorList>
            <person name="Karlyshev A.V."/>
            <person name="Kudryashova E.B."/>
        </authorList>
    </citation>
    <scope>NUCLEOTIDE SEQUENCE [LARGE SCALE GENOMIC DNA]</scope>
    <source>
        <strain evidence="5 6">VKM B-2846</strain>
    </source>
</reference>
<feature type="domain" description="Metallo-beta-lactamase" evidence="4">
    <location>
        <begin position="36"/>
        <end position="229"/>
    </location>
</feature>
<evidence type="ECO:0000259" key="4">
    <source>
        <dbReference type="SMART" id="SM00849"/>
    </source>
</evidence>
<dbReference type="Pfam" id="PF12706">
    <property type="entry name" value="Lactamase_B_2"/>
    <property type="match status" value="1"/>
</dbReference>
<comment type="caution">
    <text evidence="5">The sequence shown here is derived from an EMBL/GenBank/DDBJ whole genome shotgun (WGS) entry which is preliminary data.</text>
</comment>
<proteinExistence type="predicted"/>
<dbReference type="InterPro" id="IPR001279">
    <property type="entry name" value="Metallo-B-lactamas"/>
</dbReference>
<name>A0ABR5A129_9BACL</name>
<evidence type="ECO:0000256" key="2">
    <source>
        <dbReference type="ARBA" id="ARBA00034301"/>
    </source>
</evidence>
<dbReference type="Proteomes" id="UP000054526">
    <property type="component" value="Unassembled WGS sequence"/>
</dbReference>
<comment type="catalytic activity">
    <reaction evidence="1">
        <text>3',5'-cyclic CMP + H2O = CMP + H(+)</text>
        <dbReference type="Rhea" id="RHEA:72675"/>
        <dbReference type="ChEBI" id="CHEBI:15377"/>
        <dbReference type="ChEBI" id="CHEBI:15378"/>
        <dbReference type="ChEBI" id="CHEBI:58003"/>
        <dbReference type="ChEBI" id="CHEBI:60377"/>
    </reaction>
    <physiologicalReaction direction="left-to-right" evidence="1">
        <dbReference type="Rhea" id="RHEA:72676"/>
    </physiologicalReaction>
</comment>
<protein>
    <submittedName>
        <fullName evidence="5">Beta-lactamase</fullName>
    </submittedName>
</protein>
<dbReference type="SMART" id="SM00849">
    <property type="entry name" value="Lactamase_B"/>
    <property type="match status" value="1"/>
</dbReference>
<accession>A0ABR5A129</accession>
<dbReference type="RefSeq" id="WP_041065753.1">
    <property type="nucleotide sequence ID" value="NZ_JXAL01000026.1"/>
</dbReference>
<dbReference type="SUPFAM" id="SSF56281">
    <property type="entry name" value="Metallo-hydrolase/oxidoreductase"/>
    <property type="match status" value="1"/>
</dbReference>
<dbReference type="EMBL" id="JXAL01000026">
    <property type="protein sequence ID" value="KIL34740.1"/>
    <property type="molecule type" value="Genomic_DNA"/>
</dbReference>
<gene>
    <name evidence="5" type="ORF">SD71_16940</name>
</gene>
<dbReference type="InterPro" id="IPR036866">
    <property type="entry name" value="RibonucZ/Hydroxyglut_hydro"/>
</dbReference>
<dbReference type="Gene3D" id="3.60.15.10">
    <property type="entry name" value="Ribonuclease Z/Hydroxyacylglutathione hydrolase-like"/>
    <property type="match status" value="1"/>
</dbReference>
<evidence type="ECO:0000313" key="6">
    <source>
        <dbReference type="Proteomes" id="UP000054526"/>
    </source>
</evidence>
<sequence length="257" mass="28789">MRIKFLGNGDSMGTPRVYCDCPVCGEARTTGANRRMRSSLLLRTEAARPLLLDCGPDFRAQMEAAGLRHVSHGLLTHAHMDHIGGLTDWADGCRWRKETAEVFAPSEVLTDVRDRFPWIENHLRLLANDDGTQYGDWRVRPWKVNHGKNGYSYAYRFDNTLNGKAWAYCSDSIDLTEHQKAPLSGLALLVLGTSFVREPFPMETRSVYDMEEGLQLAAEVKPHSVIFTHLSHDVDVNSDYGLPPNVTLAATGMEITI</sequence>
<dbReference type="PANTHER" id="PTHR42663:SF6">
    <property type="entry name" value="HYDROLASE C777.06C-RELATED"/>
    <property type="match status" value="1"/>
</dbReference>
<organism evidence="5 6">
    <name type="scientific">Cohnella kolymensis</name>
    <dbReference type="NCBI Taxonomy" id="1590652"/>
    <lineage>
        <taxon>Bacteria</taxon>
        <taxon>Bacillati</taxon>
        <taxon>Bacillota</taxon>
        <taxon>Bacilli</taxon>
        <taxon>Bacillales</taxon>
        <taxon>Paenibacillaceae</taxon>
        <taxon>Cohnella</taxon>
    </lineage>
</organism>
<comment type="function">
    <text evidence="2">Counteracts the endogenous Pycsar antiviral defense system. Phosphodiesterase that enables metal-dependent hydrolysis of host cyclic nucleotide Pycsar defense signals such as cCMP and cUMP.</text>
</comment>
<evidence type="ECO:0000313" key="5">
    <source>
        <dbReference type="EMBL" id="KIL34740.1"/>
    </source>
</evidence>
<keyword evidence="6" id="KW-1185">Reference proteome</keyword>
<evidence type="ECO:0000256" key="1">
    <source>
        <dbReference type="ARBA" id="ARBA00034221"/>
    </source>
</evidence>
<dbReference type="PANTHER" id="PTHR42663">
    <property type="entry name" value="HYDROLASE C777.06C-RELATED-RELATED"/>
    <property type="match status" value="1"/>
</dbReference>
<dbReference type="CDD" id="cd16279">
    <property type="entry name" value="metallo-hydrolase-like_MBL-fold"/>
    <property type="match status" value="1"/>
</dbReference>
<comment type="catalytic activity">
    <reaction evidence="3">
        <text>3',5'-cyclic UMP + H2O = UMP + H(+)</text>
        <dbReference type="Rhea" id="RHEA:70575"/>
        <dbReference type="ChEBI" id="CHEBI:15377"/>
        <dbReference type="ChEBI" id="CHEBI:15378"/>
        <dbReference type="ChEBI" id="CHEBI:57865"/>
        <dbReference type="ChEBI" id="CHEBI:184387"/>
    </reaction>
    <physiologicalReaction direction="left-to-right" evidence="3">
        <dbReference type="Rhea" id="RHEA:70576"/>
    </physiologicalReaction>
</comment>
<evidence type="ECO:0000256" key="3">
    <source>
        <dbReference type="ARBA" id="ARBA00048505"/>
    </source>
</evidence>